<keyword evidence="3" id="KW-1185">Reference proteome</keyword>
<comment type="caution">
    <text evidence="2">The sequence shown here is derived from an EMBL/GenBank/DDBJ whole genome shotgun (WGS) entry which is preliminary data.</text>
</comment>
<dbReference type="Gramene" id="KVI11289">
    <property type="protein sequence ID" value="KVI11289"/>
    <property type="gene ID" value="Ccrd_010302"/>
</dbReference>
<organism evidence="2 3">
    <name type="scientific">Cynara cardunculus var. scolymus</name>
    <name type="common">Globe artichoke</name>
    <name type="synonym">Cynara scolymus</name>
    <dbReference type="NCBI Taxonomy" id="59895"/>
    <lineage>
        <taxon>Eukaryota</taxon>
        <taxon>Viridiplantae</taxon>
        <taxon>Streptophyta</taxon>
        <taxon>Embryophyta</taxon>
        <taxon>Tracheophyta</taxon>
        <taxon>Spermatophyta</taxon>
        <taxon>Magnoliopsida</taxon>
        <taxon>eudicotyledons</taxon>
        <taxon>Gunneridae</taxon>
        <taxon>Pentapetalae</taxon>
        <taxon>asterids</taxon>
        <taxon>campanulids</taxon>
        <taxon>Asterales</taxon>
        <taxon>Asteraceae</taxon>
        <taxon>Carduoideae</taxon>
        <taxon>Cardueae</taxon>
        <taxon>Carduinae</taxon>
        <taxon>Cynara</taxon>
    </lineage>
</organism>
<keyword evidence="1" id="KW-1133">Transmembrane helix</keyword>
<proteinExistence type="predicted"/>
<keyword evidence="1" id="KW-0812">Transmembrane</keyword>
<keyword evidence="1" id="KW-0472">Membrane</keyword>
<dbReference type="Proteomes" id="UP000243975">
    <property type="component" value="Unassembled WGS sequence"/>
</dbReference>
<feature type="transmembrane region" description="Helical" evidence="1">
    <location>
        <begin position="76"/>
        <end position="97"/>
    </location>
</feature>
<evidence type="ECO:0000313" key="2">
    <source>
        <dbReference type="EMBL" id="KVI11289.1"/>
    </source>
</evidence>
<evidence type="ECO:0000256" key="1">
    <source>
        <dbReference type="SAM" id="Phobius"/>
    </source>
</evidence>
<protein>
    <submittedName>
        <fullName evidence="2">Uncharacterized protein</fullName>
    </submittedName>
</protein>
<gene>
    <name evidence="2" type="ORF">Ccrd_010302</name>
</gene>
<evidence type="ECO:0000313" key="3">
    <source>
        <dbReference type="Proteomes" id="UP000243975"/>
    </source>
</evidence>
<dbReference type="EMBL" id="LEKV01000448">
    <property type="protein sequence ID" value="KVI11289.1"/>
    <property type="molecule type" value="Genomic_DNA"/>
</dbReference>
<accession>A0A103YLI1</accession>
<sequence length="108" mass="12109">MKNKNSFQFCLNWSSSLFNFASITDSSSFSILSRESVTVILLKQLSSFQLHLTIAFAKNSHLCFILTRTHSVAVSFLYAGGLTLLLSLFAGSLFVGFDKVIVWRILHK</sequence>
<name>A0A103YLI1_CYNCS</name>
<reference evidence="2 3" key="1">
    <citation type="journal article" date="2016" name="Sci. Rep.">
        <title>The genome sequence of the outbreeding globe artichoke constructed de novo incorporating a phase-aware low-pass sequencing strategy of F1 progeny.</title>
        <authorList>
            <person name="Scaglione D."/>
            <person name="Reyes-Chin-Wo S."/>
            <person name="Acquadro A."/>
            <person name="Froenicke L."/>
            <person name="Portis E."/>
            <person name="Beitel C."/>
            <person name="Tirone M."/>
            <person name="Mauro R."/>
            <person name="Lo Monaco A."/>
            <person name="Mauromicale G."/>
            <person name="Faccioli P."/>
            <person name="Cattivelli L."/>
            <person name="Rieseberg L."/>
            <person name="Michelmore R."/>
            <person name="Lanteri S."/>
        </authorList>
    </citation>
    <scope>NUCLEOTIDE SEQUENCE [LARGE SCALE GENOMIC DNA]</scope>
    <source>
        <strain evidence="2">2C</strain>
    </source>
</reference>
<dbReference type="AlphaFoldDB" id="A0A103YLI1"/>